<comment type="similarity">
    <text evidence="1">Belongs to the dynein heavy chain family.</text>
</comment>
<dbReference type="Pfam" id="PF12777">
    <property type="entry name" value="MT"/>
    <property type="match status" value="1"/>
</dbReference>
<dbReference type="AlphaFoldDB" id="A0AAZ3SV08"/>
<evidence type="ECO:0000259" key="4">
    <source>
        <dbReference type="Pfam" id="PF12780"/>
    </source>
</evidence>
<reference evidence="5" key="2">
    <citation type="submission" date="2025-08" db="UniProtKB">
        <authorList>
            <consortium name="Ensembl"/>
        </authorList>
    </citation>
    <scope>IDENTIFICATION</scope>
</reference>
<dbReference type="InterPro" id="IPR026983">
    <property type="entry name" value="DHC"/>
</dbReference>
<evidence type="ECO:0000313" key="6">
    <source>
        <dbReference type="Proteomes" id="UP000694402"/>
    </source>
</evidence>
<name>A0AAZ3SV08_ONCTS</name>
<dbReference type="InterPro" id="IPR027417">
    <property type="entry name" value="P-loop_NTPase"/>
</dbReference>
<accession>A0AAZ3SV08</accession>
<dbReference type="InterPro" id="IPR024317">
    <property type="entry name" value="Dynein_heavy_chain_D4_dom"/>
</dbReference>
<proteinExistence type="inferred from homology"/>
<dbReference type="PANTHER" id="PTHR22878">
    <property type="entry name" value="DYNEIN HEAVY CHAIN 6, AXONEMAL-LIKE-RELATED"/>
    <property type="match status" value="1"/>
</dbReference>
<dbReference type="Gene3D" id="1.20.920.20">
    <property type="match status" value="1"/>
</dbReference>
<dbReference type="FunFam" id="1.20.920.20:FF:000006">
    <property type="entry name" value="Dynein, axonemal, heavy chain 6"/>
    <property type="match status" value="1"/>
</dbReference>
<evidence type="ECO:0000256" key="1">
    <source>
        <dbReference type="ARBA" id="ARBA00008887"/>
    </source>
</evidence>
<sequence>MSPVGDAFRSRCRMFPSLVNCCTIDWFVQWPREALLSVSQTFFQNVEFGSEEMKDRFSEMCVEIHVSVTDMAERFYSELRRRYYTTPTSYLELINLYLAMLGEKRQQLVAARDRVKNGLTKLLETNVLVDKMKVDLSALEPVLKQKSIDVNALMGKLAVDQESADKVRKVVKEDEALAKVKAEDTQAIAADAQRDLDEALPALEGANKALDSLDKADISEIRVFTKPPDMVMTVMEAVCILLGSKPDWSSAKQVLGDSYFLRKLMEYDKENIKPQILQKLQKYVNNPDFVPEKVEKVSKACKSMCMWVRAMDLYSRVLKEVGPKKERLAAAQTELNATMATLKEKQAQLQEVQNKIKILQDQFDQSIAEKEGLAKTMALTEARLGRAGKLTAALGDEQVRWQESIELFEQEIHNVVGNVFIAAACVA</sequence>
<keyword evidence="6" id="KW-1185">Reference proteome</keyword>
<keyword evidence="2" id="KW-0175">Coiled coil</keyword>
<feature type="domain" description="Dynein heavy chain AAA module D4" evidence="4">
    <location>
        <begin position="1"/>
        <end position="99"/>
    </location>
</feature>
<dbReference type="InterPro" id="IPR024743">
    <property type="entry name" value="Dynein_HC_stalk"/>
</dbReference>
<reference evidence="6" key="1">
    <citation type="journal article" date="2018" name="PLoS ONE">
        <title>Chinook salmon (Oncorhynchus tshawytscha) genome and transcriptome.</title>
        <authorList>
            <person name="Christensen K.A."/>
            <person name="Leong J.S."/>
            <person name="Sakhrani D."/>
            <person name="Biagi C.A."/>
            <person name="Minkley D.R."/>
            <person name="Withler R.E."/>
            <person name="Rondeau E.B."/>
            <person name="Koop B.F."/>
            <person name="Devlin R.H."/>
        </authorList>
    </citation>
    <scope>NUCLEOTIDE SEQUENCE [LARGE SCALE GENOMIC DNA]</scope>
</reference>
<dbReference type="GO" id="GO:0051959">
    <property type="term" value="F:dynein light intermediate chain binding"/>
    <property type="evidence" value="ECO:0007669"/>
    <property type="project" value="InterPro"/>
</dbReference>
<dbReference type="GeneTree" id="ENSGT00940000154761"/>
<organism evidence="5 6">
    <name type="scientific">Oncorhynchus tshawytscha</name>
    <name type="common">Chinook salmon</name>
    <name type="synonym">Salmo tshawytscha</name>
    <dbReference type="NCBI Taxonomy" id="74940"/>
    <lineage>
        <taxon>Eukaryota</taxon>
        <taxon>Metazoa</taxon>
        <taxon>Chordata</taxon>
        <taxon>Craniata</taxon>
        <taxon>Vertebrata</taxon>
        <taxon>Euteleostomi</taxon>
        <taxon>Actinopterygii</taxon>
        <taxon>Neopterygii</taxon>
        <taxon>Teleostei</taxon>
        <taxon>Protacanthopterygii</taxon>
        <taxon>Salmoniformes</taxon>
        <taxon>Salmonidae</taxon>
        <taxon>Salmoninae</taxon>
        <taxon>Oncorhynchus</taxon>
    </lineage>
</organism>
<protein>
    <submittedName>
        <fullName evidence="5">Uncharacterized protein</fullName>
    </submittedName>
</protein>
<dbReference type="GO" id="GO:0007018">
    <property type="term" value="P:microtubule-based movement"/>
    <property type="evidence" value="ECO:0007669"/>
    <property type="project" value="InterPro"/>
</dbReference>
<dbReference type="Gene3D" id="3.40.50.300">
    <property type="entry name" value="P-loop containing nucleotide triphosphate hydrolases"/>
    <property type="match status" value="1"/>
</dbReference>
<dbReference type="Ensembl" id="ENSOTST00005140143.1">
    <property type="protein sequence ID" value="ENSOTSP00005156967.1"/>
    <property type="gene ID" value="ENSOTSG00005056825.1"/>
</dbReference>
<feature type="domain" description="Dynein heavy chain coiled coil stalk" evidence="3">
    <location>
        <begin position="113"/>
        <end position="426"/>
    </location>
</feature>
<dbReference type="Pfam" id="PF12780">
    <property type="entry name" value="AAA_8"/>
    <property type="match status" value="1"/>
</dbReference>
<dbReference type="PANTHER" id="PTHR22878:SF68">
    <property type="entry name" value="DYNEIN HEAVY CHAIN 6, AXONEMAL-LIKE"/>
    <property type="match status" value="1"/>
</dbReference>
<feature type="coiled-coil region" evidence="2">
    <location>
        <begin position="325"/>
        <end position="369"/>
    </location>
</feature>
<evidence type="ECO:0000259" key="3">
    <source>
        <dbReference type="Pfam" id="PF12777"/>
    </source>
</evidence>
<evidence type="ECO:0000256" key="2">
    <source>
        <dbReference type="SAM" id="Coils"/>
    </source>
</evidence>
<gene>
    <name evidence="5" type="primary">PSMC3</name>
</gene>
<dbReference type="GO" id="GO:0030286">
    <property type="term" value="C:dynein complex"/>
    <property type="evidence" value="ECO:0007669"/>
    <property type="project" value="InterPro"/>
</dbReference>
<dbReference type="Proteomes" id="UP000694402">
    <property type="component" value="Unassembled WGS sequence"/>
</dbReference>
<evidence type="ECO:0000313" key="5">
    <source>
        <dbReference type="Ensembl" id="ENSOTSP00005156967.1"/>
    </source>
</evidence>
<reference evidence="5" key="3">
    <citation type="submission" date="2025-09" db="UniProtKB">
        <authorList>
            <consortium name="Ensembl"/>
        </authorList>
    </citation>
    <scope>IDENTIFICATION</scope>
</reference>
<dbReference type="GO" id="GO:0045505">
    <property type="term" value="F:dynein intermediate chain binding"/>
    <property type="evidence" value="ECO:0007669"/>
    <property type="project" value="InterPro"/>
</dbReference>